<evidence type="ECO:0000313" key="7">
    <source>
        <dbReference type="EMBL" id="CAF3646741.1"/>
    </source>
</evidence>
<evidence type="ECO:0000313" key="3">
    <source>
        <dbReference type="EMBL" id="CAF1083038.1"/>
    </source>
</evidence>
<evidence type="ECO:0000313" key="9">
    <source>
        <dbReference type="EMBL" id="CAF3684771.1"/>
    </source>
</evidence>
<accession>A0A814RFE1</accession>
<dbReference type="EMBL" id="CAJOAX010000767">
    <property type="protein sequence ID" value="CAF3647532.1"/>
    <property type="molecule type" value="Genomic_DNA"/>
</dbReference>
<organism evidence="4 11">
    <name type="scientific">Rotaria sordida</name>
    <dbReference type="NCBI Taxonomy" id="392033"/>
    <lineage>
        <taxon>Eukaryota</taxon>
        <taxon>Metazoa</taxon>
        <taxon>Spiralia</taxon>
        <taxon>Gnathifera</taxon>
        <taxon>Rotifera</taxon>
        <taxon>Eurotatoria</taxon>
        <taxon>Bdelloidea</taxon>
        <taxon>Philodinida</taxon>
        <taxon>Philodinidae</taxon>
        <taxon>Rotaria</taxon>
    </lineage>
</organism>
<evidence type="ECO:0000313" key="11">
    <source>
        <dbReference type="Proteomes" id="UP000663882"/>
    </source>
</evidence>
<dbReference type="EMBL" id="CAJNOO010001304">
    <property type="protein sequence ID" value="CAF1131554.1"/>
    <property type="molecule type" value="Genomic_DNA"/>
</dbReference>
<dbReference type="Proteomes" id="UP000663870">
    <property type="component" value="Unassembled WGS sequence"/>
</dbReference>
<reference evidence="4" key="1">
    <citation type="submission" date="2021-02" db="EMBL/GenBank/DDBJ databases">
        <authorList>
            <person name="Nowell W R."/>
        </authorList>
    </citation>
    <scope>NUCLEOTIDE SEQUENCE</scope>
</reference>
<dbReference type="EMBL" id="CAJNOU010001011">
    <property type="protein sequence ID" value="CAF1134144.1"/>
    <property type="molecule type" value="Genomic_DNA"/>
</dbReference>
<dbReference type="Proteomes" id="UP000663854">
    <property type="component" value="Unassembled WGS sequence"/>
</dbReference>
<evidence type="ECO:0000256" key="1">
    <source>
        <dbReference type="SAM" id="MobiDB-lite"/>
    </source>
</evidence>
<feature type="compositionally biased region" description="Basic and acidic residues" evidence="1">
    <location>
        <begin position="8"/>
        <end position="20"/>
    </location>
</feature>
<feature type="region of interest" description="Disordered" evidence="1">
    <location>
        <begin position="1"/>
        <end position="20"/>
    </location>
</feature>
<evidence type="ECO:0000313" key="8">
    <source>
        <dbReference type="EMBL" id="CAF3647532.1"/>
    </source>
</evidence>
<evidence type="ECO:0000313" key="4">
    <source>
        <dbReference type="EMBL" id="CAF1131554.1"/>
    </source>
</evidence>
<gene>
    <name evidence="9" type="ORF">FNK824_LOCUS8098</name>
    <name evidence="7" type="ORF">JBS370_LOCUS6118</name>
    <name evidence="6" type="ORF">JXQ802_LOCUS21015</name>
    <name evidence="8" type="ORF">OTI717_LOCUS9182</name>
    <name evidence="2" type="ORF">PYM288_LOCUS9831</name>
    <name evidence="4" type="ORF">RFH988_LOCUS20895</name>
    <name evidence="5" type="ORF">SEV965_LOCUS17583</name>
    <name evidence="3" type="ORF">ZHD862_LOCUS16684</name>
</gene>
<evidence type="ECO:0000313" key="6">
    <source>
        <dbReference type="EMBL" id="CAF1137122.1"/>
    </source>
</evidence>
<protein>
    <submittedName>
        <fullName evidence="4">Uncharacterized protein</fullName>
    </submittedName>
</protein>
<proteinExistence type="predicted"/>
<dbReference type="EMBL" id="CAJNOL010000610">
    <property type="protein sequence ID" value="CAF1137122.1"/>
    <property type="molecule type" value="Genomic_DNA"/>
</dbReference>
<sequence>MSHKHRREEKSSSVSHHDKAKMVIRQAFNKSVNNSDDTKQNFNFHLYESDRQERINEIVDDDDGDLIVERQSQPISSEKPSRIIEANDRRHDAVIFGDKTVEEQQKNQIWDSFKQSSKYSTTSLAGPLLLEDSESKRLRWKNKIRDLWIQRYSVKTTINTIDMDTN</sequence>
<dbReference type="Proteomes" id="UP000663823">
    <property type="component" value="Unassembled WGS sequence"/>
</dbReference>
<evidence type="ECO:0000313" key="10">
    <source>
        <dbReference type="Proteomes" id="UP000663870"/>
    </source>
</evidence>
<dbReference type="EMBL" id="CAJOBD010000329">
    <property type="protein sequence ID" value="CAF3646741.1"/>
    <property type="molecule type" value="Genomic_DNA"/>
</dbReference>
<dbReference type="AlphaFoldDB" id="A0A814RFE1"/>
<dbReference type="Proteomes" id="UP000663864">
    <property type="component" value="Unassembled WGS sequence"/>
</dbReference>
<evidence type="ECO:0000313" key="5">
    <source>
        <dbReference type="EMBL" id="CAF1134144.1"/>
    </source>
</evidence>
<dbReference type="EMBL" id="CAJNOH010000148">
    <property type="protein sequence ID" value="CAF0907350.1"/>
    <property type="molecule type" value="Genomic_DNA"/>
</dbReference>
<name>A0A814RFE1_9BILA</name>
<dbReference type="Proteomes" id="UP000663882">
    <property type="component" value="Unassembled WGS sequence"/>
</dbReference>
<evidence type="ECO:0000313" key="2">
    <source>
        <dbReference type="EMBL" id="CAF0907350.1"/>
    </source>
</evidence>
<dbReference type="EMBL" id="CAJNOT010000798">
    <property type="protein sequence ID" value="CAF1083038.1"/>
    <property type="molecule type" value="Genomic_DNA"/>
</dbReference>
<dbReference type="Proteomes" id="UP000663836">
    <property type="component" value="Unassembled WGS sequence"/>
</dbReference>
<dbReference type="Proteomes" id="UP000663874">
    <property type="component" value="Unassembled WGS sequence"/>
</dbReference>
<keyword evidence="10" id="KW-1185">Reference proteome</keyword>
<dbReference type="OrthoDB" id="9990130at2759"/>
<comment type="caution">
    <text evidence="4">The sequence shown here is derived from an EMBL/GenBank/DDBJ whole genome shotgun (WGS) entry which is preliminary data.</text>
</comment>
<dbReference type="EMBL" id="CAJOBE010000784">
    <property type="protein sequence ID" value="CAF3684771.1"/>
    <property type="molecule type" value="Genomic_DNA"/>
</dbReference>
<dbReference type="Proteomes" id="UP000663889">
    <property type="component" value="Unassembled WGS sequence"/>
</dbReference>